<keyword evidence="12 16" id="KW-0472">Membrane</keyword>
<dbReference type="SUPFAM" id="SSF52172">
    <property type="entry name" value="CheY-like"/>
    <property type="match status" value="1"/>
</dbReference>
<evidence type="ECO:0000259" key="18">
    <source>
        <dbReference type="PROSITE" id="PS50110"/>
    </source>
</evidence>
<dbReference type="InterPro" id="IPR036097">
    <property type="entry name" value="HisK_dim/P_sf"/>
</dbReference>
<dbReference type="Gene3D" id="3.30.450.20">
    <property type="entry name" value="PAS domain"/>
    <property type="match status" value="1"/>
</dbReference>
<reference evidence="19" key="1">
    <citation type="submission" date="2020-10" db="EMBL/GenBank/DDBJ databases">
        <authorList>
            <person name="Gilroy R."/>
        </authorList>
    </citation>
    <scope>NUCLEOTIDE SEQUENCE</scope>
    <source>
        <strain evidence="19">ChiSjej6B24-2974</strain>
    </source>
</reference>
<dbReference type="CDD" id="cd18774">
    <property type="entry name" value="PDC2_HK_sensor"/>
    <property type="match status" value="1"/>
</dbReference>
<evidence type="ECO:0000256" key="1">
    <source>
        <dbReference type="ARBA" id="ARBA00000085"/>
    </source>
</evidence>
<keyword evidence="10 16" id="KW-1133">Transmembrane helix</keyword>
<organism evidence="19 20">
    <name type="scientific">Candidatus Pullichristensenella stercorigallinarum</name>
    <dbReference type="NCBI Taxonomy" id="2840909"/>
    <lineage>
        <taxon>Bacteria</taxon>
        <taxon>Bacillati</taxon>
        <taxon>Bacillota</taxon>
        <taxon>Clostridia</taxon>
        <taxon>Candidatus Pullichristensenella</taxon>
    </lineage>
</organism>
<name>A0A9D1CWS6_9FIRM</name>
<dbReference type="Gene3D" id="3.30.565.10">
    <property type="entry name" value="Histidine kinase-like ATPase, C-terminal domain"/>
    <property type="match status" value="1"/>
</dbReference>
<dbReference type="CDD" id="cd16922">
    <property type="entry name" value="HATPase_EvgS-ArcB-TorS-like"/>
    <property type="match status" value="1"/>
</dbReference>
<gene>
    <name evidence="19" type="ORF">IAA52_08385</name>
</gene>
<evidence type="ECO:0000256" key="10">
    <source>
        <dbReference type="ARBA" id="ARBA00022989"/>
    </source>
</evidence>
<evidence type="ECO:0000256" key="15">
    <source>
        <dbReference type="SAM" id="Coils"/>
    </source>
</evidence>
<dbReference type="InterPro" id="IPR003594">
    <property type="entry name" value="HATPase_dom"/>
</dbReference>
<dbReference type="Gene3D" id="1.10.287.130">
    <property type="match status" value="1"/>
</dbReference>
<feature type="domain" description="Histidine kinase" evidence="17">
    <location>
        <begin position="476"/>
        <end position="699"/>
    </location>
</feature>
<comment type="function">
    <text evidence="13">May play the central regulatory role in sporulation. It may be an element of the effector pathway responsible for the activation of sporulation genes in response to nutritional stress. Spo0A may act in concert with spo0H (a sigma factor) to control the expression of some genes that are critical to the sporulation process.</text>
</comment>
<feature type="coiled-coil region" evidence="15">
    <location>
        <begin position="439"/>
        <end position="466"/>
    </location>
</feature>
<dbReference type="FunFam" id="3.30.565.10:FF:000006">
    <property type="entry name" value="Sensor histidine kinase WalK"/>
    <property type="match status" value="1"/>
</dbReference>
<dbReference type="EC" id="2.7.13.3" evidence="3"/>
<dbReference type="Pfam" id="PF00512">
    <property type="entry name" value="HisKA"/>
    <property type="match status" value="1"/>
</dbReference>
<evidence type="ECO:0000256" key="9">
    <source>
        <dbReference type="ARBA" id="ARBA00022777"/>
    </source>
</evidence>
<comment type="caution">
    <text evidence="19">The sequence shown here is derived from an EMBL/GenBank/DDBJ whole genome shotgun (WGS) entry which is preliminary data.</text>
</comment>
<dbReference type="Gene3D" id="3.40.50.2300">
    <property type="match status" value="1"/>
</dbReference>
<dbReference type="SUPFAM" id="SSF47384">
    <property type="entry name" value="Homodimeric domain of signal transducing histidine kinase"/>
    <property type="match status" value="1"/>
</dbReference>
<dbReference type="Pfam" id="PF00072">
    <property type="entry name" value="Response_reg"/>
    <property type="match status" value="1"/>
</dbReference>
<evidence type="ECO:0000256" key="12">
    <source>
        <dbReference type="ARBA" id="ARBA00023136"/>
    </source>
</evidence>
<keyword evidence="8 16" id="KW-0812">Transmembrane</keyword>
<keyword evidence="7" id="KW-0808">Transferase</keyword>
<feature type="transmembrane region" description="Helical" evidence="16">
    <location>
        <begin position="21"/>
        <end position="41"/>
    </location>
</feature>
<dbReference type="InterPro" id="IPR036890">
    <property type="entry name" value="HATPase_C_sf"/>
</dbReference>
<keyword evidence="6 14" id="KW-0597">Phosphoprotein</keyword>
<evidence type="ECO:0000256" key="4">
    <source>
        <dbReference type="ARBA" id="ARBA00018672"/>
    </source>
</evidence>
<comment type="catalytic activity">
    <reaction evidence="1">
        <text>ATP + protein L-histidine = ADP + protein N-phospho-L-histidine.</text>
        <dbReference type="EC" id="2.7.13.3"/>
    </reaction>
</comment>
<dbReference type="InterPro" id="IPR033479">
    <property type="entry name" value="dCache_1"/>
</dbReference>
<keyword evidence="9" id="KW-0418">Kinase</keyword>
<dbReference type="CDD" id="cd17546">
    <property type="entry name" value="REC_hyHK_CKI1_RcsC-like"/>
    <property type="match status" value="1"/>
</dbReference>
<dbReference type="Proteomes" id="UP000824260">
    <property type="component" value="Unassembled WGS sequence"/>
</dbReference>
<dbReference type="SUPFAM" id="SSF103190">
    <property type="entry name" value="Sensory domain-like"/>
    <property type="match status" value="1"/>
</dbReference>
<dbReference type="CDD" id="cd18773">
    <property type="entry name" value="PDC1_HK_sensor"/>
    <property type="match status" value="1"/>
</dbReference>
<dbReference type="SUPFAM" id="SSF55874">
    <property type="entry name" value="ATPase domain of HSP90 chaperone/DNA topoisomerase II/histidine kinase"/>
    <property type="match status" value="1"/>
</dbReference>
<keyword evidence="15" id="KW-0175">Coiled coil</keyword>
<evidence type="ECO:0000256" key="6">
    <source>
        <dbReference type="ARBA" id="ARBA00022553"/>
    </source>
</evidence>
<keyword evidence="5" id="KW-1003">Cell membrane</keyword>
<feature type="transmembrane region" description="Helical" evidence="16">
    <location>
        <begin position="291"/>
        <end position="311"/>
    </location>
</feature>
<evidence type="ECO:0000256" key="11">
    <source>
        <dbReference type="ARBA" id="ARBA00023012"/>
    </source>
</evidence>
<dbReference type="PROSITE" id="PS50110">
    <property type="entry name" value="RESPONSE_REGULATORY"/>
    <property type="match status" value="1"/>
</dbReference>
<dbReference type="InterPro" id="IPR001789">
    <property type="entry name" value="Sig_transdc_resp-reg_receiver"/>
</dbReference>
<sequence>MKKSKRRSTRARIKRVLVGMRLNLIAFAVLIVLSVVGMWLIRSTLFHNAWETGTALANNYAAEEQSALTVYETLLNFGTASIDKRVESGESREEILEWMDIYFERLTTVLGEGAVDPYAVIDGQILAANPWDGDATYDLFATEWYQKAIEANGKVVFTDLYIDAIYGTPVITIAQKCEHNDNLLAFDILPENIRLQADNMMLEDGDSFFLCDSRGQIIYCNTEMDNSTEEIQAYLNDLIARINAGEMEGSAASVRDTDGNMRSVYYARLDNGWFSIVTILHSNILGNFARLTRLLGLLIAMFLIFLAAITWRDMRIGERIERTNETVRVLGNSYYALYRVDYGADTYEMIKGSDYVRDRIPPSGPYEDLLRTAGEVVEPEAYKDFLESFSSENIRTLVAKRVRNFGGDFLRRFGEEMRWVSVRILFDESLAPEEVVLCFQEVEEEKQRELRQRRLLENALEIAQQNETSKQSFFSNMSHDMRTPLNAIIGLSNLAGQHVNDPEKVSGYLEKINFSSRQLLGLINDILDMSRMEQGKLVLTNREFDLRKCVEECVETFRFQAEAGRKTLDLAIDLRDPMVLGDPFRIGQVLNNLLSNAVKFTREGDSISVSVAQMEPESSDYGKYRLVIADTGIGMSKDYLPHLFEPYSREMRFGERQAVGTGLGMPITQSIVTQMNGEIHVESEPGQGTTFTIILPFVIVRAPEAERPQAVAERDFSLEGRRILLAEDNEVNMEITTEILDMNGVRVTQAWNGEEALARFQESEPFAFDAILMDMQMPVMDGCEAARRIRALRRPDARAVPIIAVTANAFAEDVAATTAAGMDAHVSKPIDFAHLVKVLRALVCKEDESGG</sequence>
<evidence type="ECO:0000256" key="13">
    <source>
        <dbReference type="ARBA" id="ARBA00024867"/>
    </source>
</evidence>
<comment type="subcellular location">
    <subcellularLocation>
        <location evidence="2">Cell membrane</location>
        <topology evidence="2">Multi-pass membrane protein</topology>
    </subcellularLocation>
</comment>
<keyword evidence="11" id="KW-0902">Two-component regulatory system</keyword>
<dbReference type="Pfam" id="PF02743">
    <property type="entry name" value="dCache_1"/>
    <property type="match status" value="1"/>
</dbReference>
<dbReference type="GO" id="GO:0009927">
    <property type="term" value="F:histidine phosphotransfer kinase activity"/>
    <property type="evidence" value="ECO:0007669"/>
    <property type="project" value="TreeGrafter"/>
</dbReference>
<evidence type="ECO:0000256" key="3">
    <source>
        <dbReference type="ARBA" id="ARBA00012438"/>
    </source>
</evidence>
<reference evidence="19" key="2">
    <citation type="journal article" date="2021" name="PeerJ">
        <title>Extensive microbial diversity within the chicken gut microbiome revealed by metagenomics and culture.</title>
        <authorList>
            <person name="Gilroy R."/>
            <person name="Ravi A."/>
            <person name="Getino M."/>
            <person name="Pursley I."/>
            <person name="Horton D.L."/>
            <person name="Alikhan N.F."/>
            <person name="Baker D."/>
            <person name="Gharbi K."/>
            <person name="Hall N."/>
            <person name="Watson M."/>
            <person name="Adriaenssens E.M."/>
            <person name="Foster-Nyarko E."/>
            <person name="Jarju S."/>
            <person name="Secka A."/>
            <person name="Antonio M."/>
            <person name="Oren A."/>
            <person name="Chaudhuri R.R."/>
            <person name="La Ragione R."/>
            <person name="Hildebrand F."/>
            <person name="Pallen M.J."/>
        </authorList>
    </citation>
    <scope>NUCLEOTIDE SEQUENCE</scope>
    <source>
        <strain evidence="19">ChiSjej6B24-2974</strain>
    </source>
</reference>
<dbReference type="SMART" id="SM00388">
    <property type="entry name" value="HisKA"/>
    <property type="match status" value="1"/>
</dbReference>
<evidence type="ECO:0000256" key="16">
    <source>
        <dbReference type="SAM" id="Phobius"/>
    </source>
</evidence>
<dbReference type="CDD" id="cd00082">
    <property type="entry name" value="HisKA"/>
    <property type="match status" value="1"/>
</dbReference>
<evidence type="ECO:0000313" key="20">
    <source>
        <dbReference type="Proteomes" id="UP000824260"/>
    </source>
</evidence>
<dbReference type="SMART" id="SM00448">
    <property type="entry name" value="REC"/>
    <property type="match status" value="1"/>
</dbReference>
<proteinExistence type="predicted"/>
<dbReference type="PANTHER" id="PTHR43047:SF66">
    <property type="entry name" value="HISKA"/>
    <property type="match status" value="1"/>
</dbReference>
<dbReference type="PROSITE" id="PS50109">
    <property type="entry name" value="HIS_KIN"/>
    <property type="match status" value="1"/>
</dbReference>
<dbReference type="PANTHER" id="PTHR43047">
    <property type="entry name" value="TWO-COMPONENT HISTIDINE PROTEIN KINASE"/>
    <property type="match status" value="1"/>
</dbReference>
<dbReference type="InterPro" id="IPR003661">
    <property type="entry name" value="HisK_dim/P_dom"/>
</dbReference>
<feature type="domain" description="Response regulatory" evidence="18">
    <location>
        <begin position="722"/>
        <end position="843"/>
    </location>
</feature>
<evidence type="ECO:0000256" key="7">
    <source>
        <dbReference type="ARBA" id="ARBA00022679"/>
    </source>
</evidence>
<evidence type="ECO:0000256" key="8">
    <source>
        <dbReference type="ARBA" id="ARBA00022692"/>
    </source>
</evidence>
<dbReference type="InterPro" id="IPR011006">
    <property type="entry name" value="CheY-like_superfamily"/>
</dbReference>
<dbReference type="SMART" id="SM00387">
    <property type="entry name" value="HATPase_c"/>
    <property type="match status" value="1"/>
</dbReference>
<evidence type="ECO:0000256" key="14">
    <source>
        <dbReference type="PROSITE-ProRule" id="PRU00169"/>
    </source>
</evidence>
<dbReference type="InterPro" id="IPR005467">
    <property type="entry name" value="His_kinase_dom"/>
</dbReference>
<evidence type="ECO:0000256" key="2">
    <source>
        <dbReference type="ARBA" id="ARBA00004651"/>
    </source>
</evidence>
<dbReference type="InterPro" id="IPR004358">
    <property type="entry name" value="Sig_transdc_His_kin-like_C"/>
</dbReference>
<evidence type="ECO:0000259" key="17">
    <source>
        <dbReference type="PROSITE" id="PS50109"/>
    </source>
</evidence>
<protein>
    <recommendedName>
        <fullName evidence="4">Stage 0 sporulation protein A homolog</fullName>
        <ecNumber evidence="3">2.7.13.3</ecNumber>
    </recommendedName>
</protein>
<dbReference type="Pfam" id="PF02518">
    <property type="entry name" value="HATPase_c"/>
    <property type="match status" value="1"/>
</dbReference>
<evidence type="ECO:0000256" key="5">
    <source>
        <dbReference type="ARBA" id="ARBA00022475"/>
    </source>
</evidence>
<dbReference type="PRINTS" id="PR00344">
    <property type="entry name" value="BCTRLSENSOR"/>
</dbReference>
<dbReference type="AlphaFoldDB" id="A0A9D1CWS6"/>
<accession>A0A9D1CWS6</accession>
<evidence type="ECO:0000313" key="19">
    <source>
        <dbReference type="EMBL" id="HIQ83106.1"/>
    </source>
</evidence>
<dbReference type="EMBL" id="DVFZ01000085">
    <property type="protein sequence ID" value="HIQ83106.1"/>
    <property type="molecule type" value="Genomic_DNA"/>
</dbReference>
<feature type="modified residue" description="4-aspartylphosphate" evidence="14">
    <location>
        <position position="774"/>
    </location>
</feature>
<dbReference type="GO" id="GO:0000155">
    <property type="term" value="F:phosphorelay sensor kinase activity"/>
    <property type="evidence" value="ECO:0007669"/>
    <property type="project" value="InterPro"/>
</dbReference>
<dbReference type="InterPro" id="IPR029151">
    <property type="entry name" value="Sensor-like_sf"/>
</dbReference>
<dbReference type="GO" id="GO:0005886">
    <property type="term" value="C:plasma membrane"/>
    <property type="evidence" value="ECO:0007669"/>
    <property type="project" value="UniProtKB-SubCell"/>
</dbReference>